<gene>
    <name evidence="6" type="ORF">FHS42_006205</name>
</gene>
<dbReference type="AlphaFoldDB" id="A0A7W9QF48"/>
<evidence type="ECO:0000256" key="1">
    <source>
        <dbReference type="ARBA" id="ARBA00005417"/>
    </source>
</evidence>
<dbReference type="Proteomes" id="UP000588098">
    <property type="component" value="Unassembled WGS sequence"/>
</dbReference>
<dbReference type="Pfam" id="PF00005">
    <property type="entry name" value="ABC_tran"/>
    <property type="match status" value="1"/>
</dbReference>
<proteinExistence type="inferred from homology"/>
<keyword evidence="3" id="KW-0547">Nucleotide-binding</keyword>
<evidence type="ECO:0000313" key="7">
    <source>
        <dbReference type="Proteomes" id="UP000588098"/>
    </source>
</evidence>
<evidence type="ECO:0000256" key="2">
    <source>
        <dbReference type="ARBA" id="ARBA00022448"/>
    </source>
</evidence>
<dbReference type="SUPFAM" id="SSF52540">
    <property type="entry name" value="P-loop containing nucleoside triphosphate hydrolases"/>
    <property type="match status" value="1"/>
</dbReference>
<dbReference type="Gene3D" id="3.40.50.300">
    <property type="entry name" value="P-loop containing nucleotide triphosphate hydrolases"/>
    <property type="match status" value="1"/>
</dbReference>
<organism evidence="6 7">
    <name type="scientific">Streptomyces zagrosensis</name>
    <dbReference type="NCBI Taxonomy" id="1042984"/>
    <lineage>
        <taxon>Bacteria</taxon>
        <taxon>Bacillati</taxon>
        <taxon>Actinomycetota</taxon>
        <taxon>Actinomycetes</taxon>
        <taxon>Kitasatosporales</taxon>
        <taxon>Streptomycetaceae</taxon>
        <taxon>Streptomyces</taxon>
    </lineage>
</organism>
<keyword evidence="4 6" id="KW-0067">ATP-binding</keyword>
<dbReference type="EMBL" id="JACHJL010000021">
    <property type="protein sequence ID" value="MBB5939113.1"/>
    <property type="molecule type" value="Genomic_DNA"/>
</dbReference>
<comment type="similarity">
    <text evidence="1">Belongs to the ABC transporter superfamily.</text>
</comment>
<dbReference type="PANTHER" id="PTHR43335">
    <property type="entry name" value="ABC TRANSPORTER, ATP-BINDING PROTEIN"/>
    <property type="match status" value="1"/>
</dbReference>
<keyword evidence="2" id="KW-0813">Transport</keyword>
<dbReference type="InterPro" id="IPR027417">
    <property type="entry name" value="P-loop_NTPase"/>
</dbReference>
<accession>A0A7W9QF48</accession>
<dbReference type="PANTHER" id="PTHR43335:SF4">
    <property type="entry name" value="ABC TRANSPORTER, ATP-BINDING PROTEIN"/>
    <property type="match status" value="1"/>
</dbReference>
<evidence type="ECO:0000313" key="6">
    <source>
        <dbReference type="EMBL" id="MBB5939113.1"/>
    </source>
</evidence>
<dbReference type="InterPro" id="IPR003439">
    <property type="entry name" value="ABC_transporter-like_ATP-bd"/>
</dbReference>
<comment type="caution">
    <text evidence="6">The sequence shown here is derived from an EMBL/GenBank/DDBJ whole genome shotgun (WGS) entry which is preliminary data.</text>
</comment>
<evidence type="ECO:0000256" key="3">
    <source>
        <dbReference type="ARBA" id="ARBA00022741"/>
    </source>
</evidence>
<reference evidence="6 7" key="1">
    <citation type="submission" date="2020-08" db="EMBL/GenBank/DDBJ databases">
        <title>Genomic Encyclopedia of Type Strains, Phase III (KMG-III): the genomes of soil and plant-associated and newly described type strains.</title>
        <authorList>
            <person name="Whitman W."/>
        </authorList>
    </citation>
    <scope>NUCLEOTIDE SEQUENCE [LARGE SCALE GENOMIC DNA]</scope>
    <source>
        <strain evidence="6 7">CECT 8305</strain>
    </source>
</reference>
<dbReference type="InterPro" id="IPR003593">
    <property type="entry name" value="AAA+_ATPase"/>
</dbReference>
<protein>
    <submittedName>
        <fullName evidence="6">ABC-2 type transport system ATP-binding protein</fullName>
    </submittedName>
</protein>
<dbReference type="RefSeq" id="WP_184577667.1">
    <property type="nucleotide sequence ID" value="NZ_JACHJL010000021.1"/>
</dbReference>
<dbReference type="GO" id="GO:0016887">
    <property type="term" value="F:ATP hydrolysis activity"/>
    <property type="evidence" value="ECO:0007669"/>
    <property type="project" value="InterPro"/>
</dbReference>
<sequence length="312" mass="32713">MIRAYGLTKRYGEKTVVQDLTFTVRPGTVTGFLGPNGAGKSTTMRMLLGLDAPTSGRATIGDRCYAAHPAPLCAAGALLEARSIHPGRSARGHLLALAHTHGIPRRQVTAVIERVGLGEAADRRVKGFSLGMGQRLGIAAALLADPATVILDEPVNGLDPEGVRWIRNLLKSLAAEGRTVFVSSHLMSEMALTAEHLVIIGRGRLLADTTVERFVRDAGLGVIKVVTPEAGRLRELLAGPGVDIAGDGPDTLRIGGSDGERIGRTAAAHSIPVFELTPHSASLEEAFMDLTRDAVEYPAHSEAPATAHGAAA</sequence>
<dbReference type="SMART" id="SM00382">
    <property type="entry name" value="AAA"/>
    <property type="match status" value="1"/>
</dbReference>
<dbReference type="GO" id="GO:0005524">
    <property type="term" value="F:ATP binding"/>
    <property type="evidence" value="ECO:0007669"/>
    <property type="project" value="UniProtKB-KW"/>
</dbReference>
<name>A0A7W9QF48_9ACTN</name>
<keyword evidence="7" id="KW-1185">Reference proteome</keyword>
<evidence type="ECO:0000259" key="5">
    <source>
        <dbReference type="PROSITE" id="PS50893"/>
    </source>
</evidence>
<feature type="domain" description="ABC transporter" evidence="5">
    <location>
        <begin position="2"/>
        <end position="227"/>
    </location>
</feature>
<dbReference type="PROSITE" id="PS50893">
    <property type="entry name" value="ABC_TRANSPORTER_2"/>
    <property type="match status" value="1"/>
</dbReference>
<evidence type="ECO:0000256" key="4">
    <source>
        <dbReference type="ARBA" id="ARBA00022840"/>
    </source>
</evidence>